<dbReference type="AlphaFoldDB" id="B7K6S4"/>
<dbReference type="InterPro" id="IPR045524">
    <property type="entry name" value="DUF6473"/>
</dbReference>
<feature type="domain" description="DUF6473" evidence="1">
    <location>
        <begin position="150"/>
        <end position="286"/>
    </location>
</feature>
<organism evidence="2 3">
    <name type="scientific">Gloeothece citriformis (strain PCC 7424)</name>
    <name type="common">Cyanothece sp. (strain PCC 7424)</name>
    <dbReference type="NCBI Taxonomy" id="65393"/>
    <lineage>
        <taxon>Bacteria</taxon>
        <taxon>Bacillati</taxon>
        <taxon>Cyanobacteriota</taxon>
        <taxon>Cyanophyceae</taxon>
        <taxon>Oscillatoriophycideae</taxon>
        <taxon>Chroococcales</taxon>
        <taxon>Aphanothecaceae</taxon>
        <taxon>Gloeothece</taxon>
        <taxon>Gloeothece citriformis</taxon>
    </lineage>
</organism>
<evidence type="ECO:0000259" key="1">
    <source>
        <dbReference type="Pfam" id="PF20078"/>
    </source>
</evidence>
<protein>
    <recommendedName>
        <fullName evidence="1">DUF6473 domain-containing protein</fullName>
    </recommendedName>
</protein>
<accession>B7K6S4</accession>
<dbReference type="eggNOG" id="ENOG503216P">
    <property type="taxonomic scope" value="Bacteria"/>
</dbReference>
<keyword evidence="3" id="KW-1185">Reference proteome</keyword>
<feature type="domain" description="DUF6473" evidence="1">
    <location>
        <begin position="33"/>
        <end position="124"/>
    </location>
</feature>
<dbReference type="STRING" id="65393.PCC7424_4253"/>
<reference evidence="3" key="1">
    <citation type="journal article" date="2011" name="MBio">
        <title>Novel metabolic attributes of the genus Cyanothece, comprising a group of unicellular nitrogen-fixing Cyanobacteria.</title>
        <authorList>
            <person name="Bandyopadhyay A."/>
            <person name="Elvitigala T."/>
            <person name="Welsh E."/>
            <person name="Stockel J."/>
            <person name="Liberton M."/>
            <person name="Min H."/>
            <person name="Sherman L.A."/>
            <person name="Pakrasi H.B."/>
        </authorList>
    </citation>
    <scope>NUCLEOTIDE SEQUENCE [LARGE SCALE GENOMIC DNA]</scope>
    <source>
        <strain evidence="3">PCC 7424</strain>
    </source>
</reference>
<sequence>MTHYYQETDWNVVDYQIYCLDEAVIDPQTNTVFMLRGPKPATLQKGEYFICIGAAQTFGRFCEKPFPILLQEKLGIPGINLGRGGAGPSFFSHNNEKLMDYINNAGFAIVQVMSGRSASNSLFESKGLGYYFRRSDGSGIGADEAFKEVLAHSNKKYIKQIVEETRTNWIESYQELLRQIKIPKILLWFSVRKPRYWEHYYNVSSLFNQFPQLINQKTVNRVKKYGDYYVECVSKRGMPQPLINRFTGQPTTVENNWGEIWTENWYYPSPEMHIEAAIALEAVIKKLQRQE</sequence>
<dbReference type="Proteomes" id="UP000002384">
    <property type="component" value="Chromosome"/>
</dbReference>
<dbReference type="KEGG" id="cyc:PCC7424_4253"/>
<proteinExistence type="predicted"/>
<dbReference type="HOGENOM" id="CLU_975380_0_0_3"/>
<dbReference type="RefSeq" id="WP_015956208.1">
    <property type="nucleotide sequence ID" value="NC_011729.1"/>
</dbReference>
<dbReference type="EMBL" id="CP001291">
    <property type="protein sequence ID" value="ACK72623.1"/>
    <property type="molecule type" value="Genomic_DNA"/>
</dbReference>
<name>B7K6S4_GLOC7</name>
<evidence type="ECO:0000313" key="3">
    <source>
        <dbReference type="Proteomes" id="UP000002384"/>
    </source>
</evidence>
<gene>
    <name evidence="2" type="ordered locus">PCC7424_4253</name>
</gene>
<dbReference type="OrthoDB" id="5169888at2"/>
<dbReference type="Pfam" id="PF20078">
    <property type="entry name" value="DUF6473"/>
    <property type="match status" value="2"/>
</dbReference>
<evidence type="ECO:0000313" key="2">
    <source>
        <dbReference type="EMBL" id="ACK72623.1"/>
    </source>
</evidence>